<organism evidence="2 3">
    <name type="scientific">Caenorhabditis remanei</name>
    <name type="common">Caenorhabditis vulgaris</name>
    <dbReference type="NCBI Taxonomy" id="31234"/>
    <lineage>
        <taxon>Eukaryota</taxon>
        <taxon>Metazoa</taxon>
        <taxon>Ecdysozoa</taxon>
        <taxon>Nematoda</taxon>
        <taxon>Chromadorea</taxon>
        <taxon>Rhabditida</taxon>
        <taxon>Rhabditina</taxon>
        <taxon>Rhabditomorpha</taxon>
        <taxon>Rhabditoidea</taxon>
        <taxon>Rhabditidae</taxon>
        <taxon>Peloderinae</taxon>
        <taxon>Caenorhabditis</taxon>
    </lineage>
</organism>
<proteinExistence type="predicted"/>
<name>A0A6A5GJB3_CAERE</name>
<sequence>MRTPFPLLRLPYLVLMPVLKQMNFFERIALSIFSRRARMFLKMPQRKSKRINLKLKYDTIEMKVLLDNWEELKLELYPSGYVELRYREDVFLWRTRGVPPMDYAVSIMDVMHCKSIYQFKIAEISQCDTLHLLVNLPKIDKVVVYSDLSNVCPVESWLRRI</sequence>
<evidence type="ECO:0000313" key="2">
    <source>
        <dbReference type="EMBL" id="KAF1754665.1"/>
    </source>
</evidence>
<dbReference type="RefSeq" id="XP_053583033.1">
    <property type="nucleotide sequence ID" value="XM_053734120.1"/>
</dbReference>
<protein>
    <recommendedName>
        <fullName evidence="1">F-box domain-containing protein</fullName>
    </recommendedName>
</protein>
<dbReference type="PANTHER" id="PTHR22899:SF0">
    <property type="entry name" value="F-BOX ASSOCIATED DOMAIN-CONTAINING PROTEIN-RELATED"/>
    <property type="match status" value="1"/>
</dbReference>
<comment type="caution">
    <text evidence="2">The sequence shown here is derived from an EMBL/GenBank/DDBJ whole genome shotgun (WGS) entry which is preliminary data.</text>
</comment>
<evidence type="ECO:0000259" key="1">
    <source>
        <dbReference type="PROSITE" id="PS50181"/>
    </source>
</evidence>
<dbReference type="PROSITE" id="PS50181">
    <property type="entry name" value="FBOX"/>
    <property type="match status" value="1"/>
</dbReference>
<reference evidence="2 3" key="1">
    <citation type="submission" date="2019-12" db="EMBL/GenBank/DDBJ databases">
        <title>Chromosome-level assembly of the Caenorhabditis remanei genome.</title>
        <authorList>
            <person name="Teterina A.A."/>
            <person name="Willis J.H."/>
            <person name="Phillips P.C."/>
        </authorList>
    </citation>
    <scope>NUCLEOTIDE SEQUENCE [LARGE SCALE GENOMIC DNA]</scope>
    <source>
        <strain evidence="2 3">PX506</strain>
        <tissue evidence="2">Whole organism</tissue>
    </source>
</reference>
<accession>A0A6A5GJB3</accession>
<dbReference type="InterPro" id="IPR053222">
    <property type="entry name" value="Zygotic_Embryogenesis-Asso"/>
</dbReference>
<feature type="domain" description="F-box" evidence="1">
    <location>
        <begin position="4"/>
        <end position="51"/>
    </location>
</feature>
<dbReference type="InterPro" id="IPR001810">
    <property type="entry name" value="F-box_dom"/>
</dbReference>
<dbReference type="GeneID" id="78777169"/>
<dbReference type="Pfam" id="PF00646">
    <property type="entry name" value="F-box"/>
    <property type="match status" value="1"/>
</dbReference>
<dbReference type="CTD" id="78777169"/>
<gene>
    <name evidence="2" type="ORF">GCK72_021228</name>
</gene>
<dbReference type="AlphaFoldDB" id="A0A6A5GJB3"/>
<evidence type="ECO:0000313" key="3">
    <source>
        <dbReference type="Proteomes" id="UP000483820"/>
    </source>
</evidence>
<dbReference type="KEGG" id="crq:GCK72_021228"/>
<dbReference type="Proteomes" id="UP000483820">
    <property type="component" value="Chromosome V"/>
</dbReference>
<dbReference type="PANTHER" id="PTHR22899">
    <property type="entry name" value="CYCLIN-RELATED F-BOX FAMILY"/>
    <property type="match status" value="1"/>
</dbReference>
<dbReference type="EMBL" id="WUAV01000005">
    <property type="protein sequence ID" value="KAF1754665.1"/>
    <property type="molecule type" value="Genomic_DNA"/>
</dbReference>